<dbReference type="EMBL" id="GL996512">
    <property type="protein sequence ID" value="EGV65797.1"/>
    <property type="molecule type" value="Genomic_DNA"/>
</dbReference>
<feature type="compositionally biased region" description="Polar residues" evidence="2">
    <location>
        <begin position="698"/>
        <end position="710"/>
    </location>
</feature>
<keyword evidence="7" id="KW-1185">Reference proteome</keyword>
<dbReference type="InterPro" id="IPR027267">
    <property type="entry name" value="AH/BAR_dom_sf"/>
</dbReference>
<gene>
    <name evidence="6" type="ORF">CANTEDRAFT_129253</name>
</gene>
<dbReference type="GO" id="GO:0005096">
    <property type="term" value="F:GTPase activator activity"/>
    <property type="evidence" value="ECO:0007669"/>
    <property type="project" value="TreeGrafter"/>
</dbReference>
<dbReference type="Proteomes" id="UP000000707">
    <property type="component" value="Unassembled WGS sequence"/>
</dbReference>
<dbReference type="InterPro" id="IPR001060">
    <property type="entry name" value="FCH_dom"/>
</dbReference>
<feature type="compositionally biased region" description="Polar residues" evidence="2">
    <location>
        <begin position="770"/>
        <end position="781"/>
    </location>
</feature>
<dbReference type="InterPro" id="IPR000198">
    <property type="entry name" value="RhoGAP_dom"/>
</dbReference>
<dbReference type="Gene3D" id="1.10.555.10">
    <property type="entry name" value="Rho GTPase activation protein"/>
    <property type="match status" value="1"/>
</dbReference>
<dbReference type="SMART" id="SM00055">
    <property type="entry name" value="FCH"/>
    <property type="match status" value="1"/>
</dbReference>
<dbReference type="InterPro" id="IPR000591">
    <property type="entry name" value="DEP_dom"/>
</dbReference>
<dbReference type="GO" id="GO:0005886">
    <property type="term" value="C:plasma membrane"/>
    <property type="evidence" value="ECO:0007669"/>
    <property type="project" value="TreeGrafter"/>
</dbReference>
<organism evidence="7">
    <name type="scientific">Candida tenuis (strain ATCC 10573 / BCRC 21748 / CBS 615 / JCM 9827 / NBRC 10315 / NRRL Y-1498 / VKM Y-70)</name>
    <name type="common">Yeast</name>
    <name type="synonym">Yamadazyma tenuis</name>
    <dbReference type="NCBI Taxonomy" id="590646"/>
    <lineage>
        <taxon>Eukaryota</taxon>
        <taxon>Fungi</taxon>
        <taxon>Dikarya</taxon>
        <taxon>Ascomycota</taxon>
        <taxon>Saccharomycotina</taxon>
        <taxon>Pichiomycetes</taxon>
        <taxon>Debaryomycetaceae</taxon>
        <taxon>Yamadazyma</taxon>
    </lineage>
</organism>
<dbReference type="SMART" id="SM00324">
    <property type="entry name" value="RhoGAP"/>
    <property type="match status" value="1"/>
</dbReference>
<dbReference type="OrthoDB" id="2155291at2759"/>
<dbReference type="InterPro" id="IPR031160">
    <property type="entry name" value="F_BAR_dom"/>
</dbReference>
<name>G3AY99_CANTC</name>
<dbReference type="Pfam" id="PF00620">
    <property type="entry name" value="RhoGAP"/>
    <property type="match status" value="1"/>
</dbReference>
<dbReference type="HOGENOM" id="CLU_008201_1_0_1"/>
<sequence>MSFTDSFWTSEYNTGCRVLFDQLYEGVKENEAFIKLFEKRSESESIYGNLLNSINLTPGSSKRMNDDNYVSSIKNAYSKINENFVGQGNYHVELSESIDSRVISPFSKWCKEHKERVEYSDSVLSEKYKAFKTYKLNLEKVQKKYFNKCRILEDFKNHLDEDELSSGIENLSSNISRSTDDENDKDDFLGEVYKFGDLSFDEANLKQLLKDLIKNIDIKDHKVAILGTYNNVSSGSSITQWLLKNVPGLQNDFDKVEGFGQDLINHGFIRLIGTINNNKNFINSSQFYYQWKPKTFDLIGYDNTDEVLSRSSSVIQQKTQISDYFEDMKQVIGVNSVDFNDKGQYIKISQEVNYLDQKYYQMVLELDKLRCNLEELIMDHLSFMEKCEFDRLKAIRKVLFDFLKVFQEAFKDNKTFLDELSILEETINPVNDLKFFIENFKIGKFKPTVVLYDNYYNSNVNQSFGVDLTIKSRLDKKVVPILVQCCLSHLDRVYPDVINDEERINLWEKPVSLSNIHGLRFKLNHLNTTEEITEVLKKQHPLIITNLLKLYLLELPDSLISSSYFEIIKSLYTNYPINTNDESIDNSRINGLQNVLVEMPKCNLATLDAILTHLNRLVQIIGKKDPELAGDFKVKLSKEFSSILIIPKHHGHFLADNFQFNLMVDLFNNKEIIFKELRRNNSGNDRSGDSIRKKKKAQMNSQESNKSNLPSVPVKNEVIRDAIQRAPVTPKPIEKDAPSTPKSSATTPGLRRSNSPNKKSLNSYLDKGTRSTAKQTSTPIVSSLPAKKDINLSELGQPKFAPSLGRRPSVKDLAQQFDSPSTSPTPKSSASSAKSLS</sequence>
<dbReference type="STRING" id="590646.G3AY99"/>
<dbReference type="Gene3D" id="1.20.1270.60">
    <property type="entry name" value="Arfaptin homology (AH) domain/BAR domain"/>
    <property type="match status" value="2"/>
</dbReference>
<dbReference type="PROSITE" id="PS51741">
    <property type="entry name" value="F_BAR"/>
    <property type="match status" value="1"/>
</dbReference>
<dbReference type="eggNOG" id="ENOG502QQWB">
    <property type="taxonomic scope" value="Eukaryota"/>
</dbReference>
<dbReference type="GO" id="GO:0005737">
    <property type="term" value="C:cytoplasm"/>
    <property type="evidence" value="ECO:0007669"/>
    <property type="project" value="TreeGrafter"/>
</dbReference>
<evidence type="ECO:0000259" key="4">
    <source>
        <dbReference type="PROSITE" id="PS50238"/>
    </source>
</evidence>
<dbReference type="SUPFAM" id="SSF46785">
    <property type="entry name" value="Winged helix' DNA-binding domain"/>
    <property type="match status" value="1"/>
</dbReference>
<evidence type="ECO:0000256" key="2">
    <source>
        <dbReference type="SAM" id="MobiDB-lite"/>
    </source>
</evidence>
<evidence type="ECO:0008006" key="8">
    <source>
        <dbReference type="Google" id="ProtNLM"/>
    </source>
</evidence>
<dbReference type="PROSITE" id="PS50186">
    <property type="entry name" value="DEP"/>
    <property type="match status" value="1"/>
</dbReference>
<accession>G3AY99</accession>
<dbReference type="SUPFAM" id="SSF103657">
    <property type="entry name" value="BAR/IMD domain-like"/>
    <property type="match status" value="1"/>
</dbReference>
<dbReference type="GO" id="GO:0007264">
    <property type="term" value="P:small GTPase-mediated signal transduction"/>
    <property type="evidence" value="ECO:0007669"/>
    <property type="project" value="TreeGrafter"/>
</dbReference>
<keyword evidence="1" id="KW-0175">Coiled coil</keyword>
<dbReference type="GO" id="GO:0007010">
    <property type="term" value="P:cytoskeleton organization"/>
    <property type="evidence" value="ECO:0007669"/>
    <property type="project" value="TreeGrafter"/>
</dbReference>
<evidence type="ECO:0000259" key="3">
    <source>
        <dbReference type="PROSITE" id="PS50186"/>
    </source>
</evidence>
<feature type="domain" description="F-BAR" evidence="5">
    <location>
        <begin position="1"/>
        <end position="432"/>
    </location>
</feature>
<feature type="compositionally biased region" description="Polar residues" evidence="2">
    <location>
        <begin position="740"/>
        <end position="763"/>
    </location>
</feature>
<dbReference type="PANTHER" id="PTHR23065">
    <property type="entry name" value="PROLINE-SERINE-THREONINE PHOSPHATASE INTERACTING PROTEIN 1"/>
    <property type="match status" value="1"/>
</dbReference>
<evidence type="ECO:0000313" key="7">
    <source>
        <dbReference type="Proteomes" id="UP000000707"/>
    </source>
</evidence>
<feature type="domain" description="DEP" evidence="3">
    <location>
        <begin position="212"/>
        <end position="293"/>
    </location>
</feature>
<feature type="compositionally biased region" description="Low complexity" evidence="2">
    <location>
        <begin position="819"/>
        <end position="837"/>
    </location>
</feature>
<dbReference type="PROSITE" id="PS50238">
    <property type="entry name" value="RHOGAP"/>
    <property type="match status" value="1"/>
</dbReference>
<dbReference type="Pfam" id="PF00610">
    <property type="entry name" value="DEP"/>
    <property type="match status" value="1"/>
</dbReference>
<dbReference type="GO" id="GO:0000935">
    <property type="term" value="C:division septum"/>
    <property type="evidence" value="ECO:0007669"/>
    <property type="project" value="TreeGrafter"/>
</dbReference>
<evidence type="ECO:0000259" key="5">
    <source>
        <dbReference type="PROSITE" id="PS51741"/>
    </source>
</evidence>
<feature type="domain" description="Rho-GAP" evidence="4">
    <location>
        <begin position="466"/>
        <end position="674"/>
    </location>
</feature>
<evidence type="ECO:0000313" key="6">
    <source>
        <dbReference type="EMBL" id="EGV65797.1"/>
    </source>
</evidence>
<dbReference type="Pfam" id="PF00611">
    <property type="entry name" value="FCH"/>
    <property type="match status" value="1"/>
</dbReference>
<reference evidence="6 7" key="1">
    <citation type="journal article" date="2011" name="Proc. Natl. Acad. Sci. U.S.A.">
        <title>Comparative genomics of xylose-fermenting fungi for enhanced biofuel production.</title>
        <authorList>
            <person name="Wohlbach D.J."/>
            <person name="Kuo A."/>
            <person name="Sato T.K."/>
            <person name="Potts K.M."/>
            <person name="Salamov A.A."/>
            <person name="LaButti K.M."/>
            <person name="Sun H."/>
            <person name="Clum A."/>
            <person name="Pangilinan J.L."/>
            <person name="Lindquist E.A."/>
            <person name="Lucas S."/>
            <person name="Lapidus A."/>
            <person name="Jin M."/>
            <person name="Gunawan C."/>
            <person name="Balan V."/>
            <person name="Dale B.E."/>
            <person name="Jeffries T.W."/>
            <person name="Zinkel R."/>
            <person name="Barry K.W."/>
            <person name="Grigoriev I.V."/>
            <person name="Gasch A.P."/>
        </authorList>
    </citation>
    <scope>NUCLEOTIDE SEQUENCE [LARGE SCALE GENOMIC DNA]</scope>
    <source>
        <strain evidence="7">ATCC 10573 / BCRC 21748 / CBS 615 / JCM 9827 / NBRC 10315 / NRRL Y-1498 / VKM Y-70</strain>
    </source>
</reference>
<protein>
    <recommendedName>
        <fullName evidence="8">Rho-GAP domain-containing protein</fullName>
    </recommendedName>
</protein>
<dbReference type="PANTHER" id="PTHR23065:SF17">
    <property type="entry name" value="RHO-GTPASE-ACTIVATING PROTEIN RGD2"/>
    <property type="match status" value="1"/>
</dbReference>
<dbReference type="SUPFAM" id="SSF48350">
    <property type="entry name" value="GTPase activation domain, GAP"/>
    <property type="match status" value="1"/>
</dbReference>
<dbReference type="SMART" id="SM00049">
    <property type="entry name" value="DEP"/>
    <property type="match status" value="1"/>
</dbReference>
<feature type="region of interest" description="Disordered" evidence="2">
    <location>
        <begin position="680"/>
        <end position="837"/>
    </location>
</feature>
<evidence type="ECO:0000256" key="1">
    <source>
        <dbReference type="PROSITE-ProRule" id="PRU01077"/>
    </source>
</evidence>
<dbReference type="InterPro" id="IPR036390">
    <property type="entry name" value="WH_DNA-bd_sf"/>
</dbReference>
<dbReference type="InterPro" id="IPR008936">
    <property type="entry name" value="Rho_GTPase_activation_prot"/>
</dbReference>
<proteinExistence type="predicted"/>
<dbReference type="AlphaFoldDB" id="G3AY99"/>
<dbReference type="Gene3D" id="1.10.10.10">
    <property type="entry name" value="Winged helix-like DNA-binding domain superfamily/Winged helix DNA-binding domain"/>
    <property type="match status" value="1"/>
</dbReference>
<dbReference type="InterPro" id="IPR036388">
    <property type="entry name" value="WH-like_DNA-bd_sf"/>
</dbReference>